<evidence type="ECO:0000259" key="9">
    <source>
        <dbReference type="PROSITE" id="PS50989"/>
    </source>
</evidence>
<gene>
    <name evidence="10" type="ORF">BESB_053010</name>
</gene>
<protein>
    <recommendedName>
        <fullName evidence="3">methylcrotonoyl-CoA carboxylase</fullName>
        <ecNumber evidence="3">6.4.1.4</ecNumber>
    </recommendedName>
    <alternativeName>
        <fullName evidence="5">3-methylcrotonyl-CoA carboxylase 2</fullName>
    </alternativeName>
    <alternativeName>
        <fullName evidence="4">3-methylcrotonyl-CoA:carbon dioxide ligase subunit beta</fullName>
    </alternativeName>
</protein>
<reference evidence="10 11" key="1">
    <citation type="submission" date="2017-09" db="EMBL/GenBank/DDBJ databases">
        <title>Genome sequencing of Besnoitia besnoiti strain Bb-Ger1.</title>
        <authorList>
            <person name="Schares G."/>
            <person name="Venepally P."/>
            <person name="Lorenzi H.A."/>
        </authorList>
    </citation>
    <scope>NUCLEOTIDE SEQUENCE [LARGE SCALE GENOMIC DNA]</scope>
    <source>
        <strain evidence="10 11">Bb-Ger1</strain>
    </source>
</reference>
<dbReference type="EMBL" id="NWUJ01000004">
    <property type="protein sequence ID" value="PFH35650.1"/>
    <property type="molecule type" value="Genomic_DNA"/>
</dbReference>
<organism evidence="10 11">
    <name type="scientific">Besnoitia besnoiti</name>
    <name type="common">Apicomplexan protozoan</name>
    <dbReference type="NCBI Taxonomy" id="94643"/>
    <lineage>
        <taxon>Eukaryota</taxon>
        <taxon>Sar</taxon>
        <taxon>Alveolata</taxon>
        <taxon>Apicomplexa</taxon>
        <taxon>Conoidasida</taxon>
        <taxon>Coccidia</taxon>
        <taxon>Eucoccidiorida</taxon>
        <taxon>Eimeriorina</taxon>
        <taxon>Sarcocystidae</taxon>
        <taxon>Besnoitia</taxon>
    </lineage>
</organism>
<dbReference type="EC" id="6.4.1.4" evidence="3"/>
<evidence type="ECO:0000313" key="10">
    <source>
        <dbReference type="EMBL" id="PFH35650.1"/>
    </source>
</evidence>
<comment type="catalytic activity">
    <reaction evidence="6">
        <text>3-methylbut-2-enoyl-CoA + hydrogencarbonate + ATP = 3-methyl-(2E)-glutaconyl-CoA + ADP + phosphate + H(+)</text>
        <dbReference type="Rhea" id="RHEA:13589"/>
        <dbReference type="ChEBI" id="CHEBI:15378"/>
        <dbReference type="ChEBI" id="CHEBI:17544"/>
        <dbReference type="ChEBI" id="CHEBI:30616"/>
        <dbReference type="ChEBI" id="CHEBI:43474"/>
        <dbReference type="ChEBI" id="CHEBI:57344"/>
        <dbReference type="ChEBI" id="CHEBI:57346"/>
        <dbReference type="ChEBI" id="CHEBI:456216"/>
        <dbReference type="EC" id="6.4.1.4"/>
    </reaction>
</comment>
<dbReference type="InterPro" id="IPR011763">
    <property type="entry name" value="COA_CT_C"/>
</dbReference>
<feature type="region of interest" description="Disordered" evidence="7">
    <location>
        <begin position="466"/>
        <end position="486"/>
    </location>
</feature>
<dbReference type="PANTHER" id="PTHR22855">
    <property type="entry name" value="ACETYL, PROPIONYL, PYRUVATE, AND GLUTACONYL CARBOXYLASE-RELATED"/>
    <property type="match status" value="1"/>
</dbReference>
<dbReference type="GeneID" id="40310230"/>
<dbReference type="GO" id="GO:0005739">
    <property type="term" value="C:mitochondrion"/>
    <property type="evidence" value="ECO:0007669"/>
    <property type="project" value="TreeGrafter"/>
</dbReference>
<sequence>MAVYIEELNAAVRKAVSGGGPEAQKRLFREGKLPVRTRIDLLLDRGSPFLELSQLAGHELYTPRDDVACGGIVTGIGLVSGRMCMVVANDPTVKGGAYFPITVKKRLRAQEIANENQLPCIYLVDSGGANLSRQDEVFPDKLHFGRIFFNQATMSSQGIPQIAVVLGSCTAGGAYVPAMADEAILLKGRGAIFLAGPPLVKAATGEVIGRDELGGAGVHCRISGVADHYAEDERHAIELTRRAVASIPVHSSFQNVCDSQCTSVASLLRGSSSVGSGVNDPLLPPDILNDLAPCNFRQPTDIRRILACILDRSAFAEFKPLYGTTLACGFAHLSGFPIGVVANNGVLLPDSALKGAHFIQICAQRGLPLLFMQNITGFMVGRAAEHAGIAKHGAKLVTAVSCFPWPKLTLIVGASFGAGNYGMCGRAYDPRFLFTWPNAKIAVMGGQQAAGVLLDIEGAAALKRQQNNNQPWSSEAPRTQGKKVDRNAVQQEQQMKMKQSEYERMYDLQSSAIYASARIWDDGVITPQQTRKVLSLAFAAAMQNPKTLMRHGYTNPAYGIFRM</sequence>
<feature type="domain" description="CoA carboxyltransferase N-terminal" evidence="8">
    <location>
        <begin position="1"/>
        <end position="259"/>
    </location>
</feature>
<dbReference type="Pfam" id="PF01039">
    <property type="entry name" value="Carboxyl_trans"/>
    <property type="match status" value="1"/>
</dbReference>
<dbReference type="OrthoDB" id="439921at2759"/>
<dbReference type="InterPro" id="IPR029045">
    <property type="entry name" value="ClpP/crotonase-like_dom_sf"/>
</dbReference>
<keyword evidence="10" id="KW-0808">Transferase</keyword>
<evidence type="ECO:0000313" key="11">
    <source>
        <dbReference type="Proteomes" id="UP000224006"/>
    </source>
</evidence>
<dbReference type="GO" id="GO:0016740">
    <property type="term" value="F:transferase activity"/>
    <property type="evidence" value="ECO:0007669"/>
    <property type="project" value="UniProtKB-KW"/>
</dbReference>
<dbReference type="Proteomes" id="UP000224006">
    <property type="component" value="Chromosome IV"/>
</dbReference>
<feature type="domain" description="CoA carboxyltransferase C-terminal" evidence="9">
    <location>
        <begin position="284"/>
        <end position="544"/>
    </location>
</feature>
<comment type="similarity">
    <text evidence="1">Belongs to the AccD/PCCB family.</text>
</comment>
<dbReference type="PANTHER" id="PTHR22855:SF13">
    <property type="entry name" value="METHYLCROTONOYL-COA CARBOXYLASE BETA CHAIN, MITOCHONDRIAL"/>
    <property type="match status" value="1"/>
</dbReference>
<dbReference type="AlphaFoldDB" id="A0A2A9MJS3"/>
<evidence type="ECO:0000259" key="8">
    <source>
        <dbReference type="PROSITE" id="PS50980"/>
    </source>
</evidence>
<accession>A0A2A9MJS3</accession>
<evidence type="ECO:0000256" key="5">
    <source>
        <dbReference type="ARBA" id="ARBA00031404"/>
    </source>
</evidence>
<keyword evidence="11" id="KW-1185">Reference proteome</keyword>
<dbReference type="SUPFAM" id="SSF52096">
    <property type="entry name" value="ClpP/crotonase"/>
    <property type="match status" value="2"/>
</dbReference>
<proteinExistence type="inferred from homology"/>
<dbReference type="UniPathway" id="UPA00363">
    <property type="reaction ID" value="UER00861"/>
</dbReference>
<dbReference type="GO" id="GO:1905202">
    <property type="term" value="C:methylcrotonoyl-CoA carboxylase complex"/>
    <property type="evidence" value="ECO:0007669"/>
    <property type="project" value="TreeGrafter"/>
</dbReference>
<dbReference type="KEGG" id="bbes:BESB_053010"/>
<comment type="pathway">
    <text evidence="2">Amino-acid degradation; L-leucine degradation; (S)-3-hydroxy-3-methylglutaryl-CoA from 3-isovaleryl-CoA: step 2/3.</text>
</comment>
<dbReference type="InterPro" id="IPR034733">
    <property type="entry name" value="AcCoA_carboxyl_beta"/>
</dbReference>
<evidence type="ECO:0000256" key="7">
    <source>
        <dbReference type="SAM" id="MobiDB-lite"/>
    </source>
</evidence>
<dbReference type="InterPro" id="IPR045190">
    <property type="entry name" value="MCCB/AccD1-like"/>
</dbReference>
<dbReference type="PROSITE" id="PS50989">
    <property type="entry name" value="COA_CT_CTER"/>
    <property type="match status" value="1"/>
</dbReference>
<dbReference type="FunFam" id="3.90.226.10:FF:000046">
    <property type="entry name" value="Geranyl-CoA carboxylase beta subunit"/>
    <property type="match status" value="1"/>
</dbReference>
<evidence type="ECO:0000256" key="6">
    <source>
        <dbReference type="ARBA" id="ARBA00052347"/>
    </source>
</evidence>
<dbReference type="PROSITE" id="PS50980">
    <property type="entry name" value="COA_CT_NTER"/>
    <property type="match status" value="1"/>
</dbReference>
<evidence type="ECO:0000256" key="2">
    <source>
        <dbReference type="ARBA" id="ARBA00025711"/>
    </source>
</evidence>
<dbReference type="FunFam" id="3.90.226.10:FF:000004">
    <property type="entry name" value="Methylcrotonoyl-CoA carboxylase beta chain"/>
    <property type="match status" value="1"/>
</dbReference>
<dbReference type="InterPro" id="IPR011762">
    <property type="entry name" value="COA_CT_N"/>
</dbReference>
<dbReference type="GO" id="GO:0006552">
    <property type="term" value="P:L-leucine catabolic process"/>
    <property type="evidence" value="ECO:0007669"/>
    <property type="project" value="UniProtKB-UniPathway"/>
</dbReference>
<dbReference type="STRING" id="94643.A0A2A9MJS3"/>
<dbReference type="Gene3D" id="3.90.226.10">
    <property type="entry name" value="2-enoyl-CoA Hydratase, Chain A, domain 1"/>
    <property type="match status" value="2"/>
</dbReference>
<dbReference type="GO" id="GO:0004485">
    <property type="term" value="F:methylcrotonoyl-CoA carboxylase activity"/>
    <property type="evidence" value="ECO:0007669"/>
    <property type="project" value="UniProtKB-EC"/>
</dbReference>
<feature type="compositionally biased region" description="Polar residues" evidence="7">
    <location>
        <begin position="466"/>
        <end position="477"/>
    </location>
</feature>
<name>A0A2A9MJS3_BESBE</name>
<comment type="caution">
    <text evidence="10">The sequence shown here is derived from an EMBL/GenBank/DDBJ whole genome shotgun (WGS) entry which is preliminary data.</text>
</comment>
<dbReference type="RefSeq" id="XP_029219659.1">
    <property type="nucleotide sequence ID" value="XM_029363736.1"/>
</dbReference>
<dbReference type="VEuPathDB" id="ToxoDB:BESB_053010"/>
<evidence type="ECO:0000256" key="1">
    <source>
        <dbReference type="ARBA" id="ARBA00006102"/>
    </source>
</evidence>
<evidence type="ECO:0000256" key="3">
    <source>
        <dbReference type="ARBA" id="ARBA00026116"/>
    </source>
</evidence>
<evidence type="ECO:0000256" key="4">
    <source>
        <dbReference type="ARBA" id="ARBA00031237"/>
    </source>
</evidence>